<feature type="transmembrane region" description="Helical" evidence="7">
    <location>
        <begin position="16"/>
        <end position="37"/>
    </location>
</feature>
<feature type="transmembrane region" description="Helical" evidence="7">
    <location>
        <begin position="126"/>
        <end position="144"/>
    </location>
</feature>
<dbReference type="GO" id="GO:0140359">
    <property type="term" value="F:ABC-type transporter activity"/>
    <property type="evidence" value="ECO:0007669"/>
    <property type="project" value="InterPro"/>
</dbReference>
<evidence type="ECO:0000259" key="9">
    <source>
        <dbReference type="PROSITE" id="PS50929"/>
    </source>
</evidence>
<dbReference type="InterPro" id="IPR005898">
    <property type="entry name" value="Cyc_pep_transpt_SyrD/YojI"/>
</dbReference>
<name>A0A1Y0I9P5_9GAMM</name>
<evidence type="ECO:0000256" key="4">
    <source>
        <dbReference type="ARBA" id="ARBA00022840"/>
    </source>
</evidence>
<dbReference type="Pfam" id="PF00664">
    <property type="entry name" value="ABC_membrane"/>
    <property type="match status" value="1"/>
</dbReference>
<dbReference type="SMART" id="SM00382">
    <property type="entry name" value="AAA"/>
    <property type="match status" value="1"/>
</dbReference>
<evidence type="ECO:0000256" key="7">
    <source>
        <dbReference type="SAM" id="Phobius"/>
    </source>
</evidence>
<keyword evidence="5 7" id="KW-1133">Transmembrane helix</keyword>
<evidence type="ECO:0000256" key="3">
    <source>
        <dbReference type="ARBA" id="ARBA00022741"/>
    </source>
</evidence>
<dbReference type="GO" id="GO:0005524">
    <property type="term" value="F:ATP binding"/>
    <property type="evidence" value="ECO:0007669"/>
    <property type="project" value="UniProtKB-KW"/>
</dbReference>
<dbReference type="Proteomes" id="UP000196027">
    <property type="component" value="Chromosome"/>
</dbReference>
<keyword evidence="2 7" id="KW-0812">Transmembrane</keyword>
<evidence type="ECO:0000256" key="5">
    <source>
        <dbReference type="ARBA" id="ARBA00022989"/>
    </source>
</evidence>
<dbReference type="AlphaFoldDB" id="A0A1Y0I9P5"/>
<reference evidence="10 11" key="1">
    <citation type="submission" date="2017-05" db="EMBL/GenBank/DDBJ databases">
        <title>Genomic insights into alkan degradation activity of Oleiphilus messinensis.</title>
        <authorList>
            <person name="Kozyavkin S.A."/>
            <person name="Slesarev A.I."/>
            <person name="Golyshin P.N."/>
            <person name="Korzhenkov A."/>
            <person name="Golyshina O.N."/>
            <person name="Toshchakov S.V."/>
        </authorList>
    </citation>
    <scope>NUCLEOTIDE SEQUENCE [LARGE SCALE GENOMIC DNA]</scope>
    <source>
        <strain evidence="10 11">ME102</strain>
    </source>
</reference>
<organism evidence="10 11">
    <name type="scientific">Oleiphilus messinensis</name>
    <dbReference type="NCBI Taxonomy" id="141451"/>
    <lineage>
        <taxon>Bacteria</taxon>
        <taxon>Pseudomonadati</taxon>
        <taxon>Pseudomonadota</taxon>
        <taxon>Gammaproteobacteria</taxon>
        <taxon>Oceanospirillales</taxon>
        <taxon>Oleiphilaceae</taxon>
        <taxon>Oleiphilus</taxon>
    </lineage>
</organism>
<evidence type="ECO:0000259" key="8">
    <source>
        <dbReference type="PROSITE" id="PS50893"/>
    </source>
</evidence>
<dbReference type="EMBL" id="CP021425">
    <property type="protein sequence ID" value="ARU56960.1"/>
    <property type="molecule type" value="Genomic_DNA"/>
</dbReference>
<proteinExistence type="predicted"/>
<keyword evidence="11" id="KW-1185">Reference proteome</keyword>
<comment type="subcellular location">
    <subcellularLocation>
        <location evidence="1">Cell membrane</location>
        <topology evidence="1">Multi-pass membrane protein</topology>
    </subcellularLocation>
</comment>
<feature type="domain" description="ABC transporter" evidence="8">
    <location>
        <begin position="334"/>
        <end position="549"/>
    </location>
</feature>
<dbReference type="InterPro" id="IPR003439">
    <property type="entry name" value="ABC_transporter-like_ATP-bd"/>
</dbReference>
<dbReference type="PANTHER" id="PTHR24221:SF654">
    <property type="entry name" value="ATP-BINDING CASSETTE SUB-FAMILY B MEMBER 6"/>
    <property type="match status" value="1"/>
</dbReference>
<accession>A0A1Y0I9P5</accession>
<feature type="transmembrane region" description="Helical" evidence="7">
    <location>
        <begin position="237"/>
        <end position="258"/>
    </location>
</feature>
<protein>
    <submittedName>
        <fullName evidence="10">Siderophore ABC transporter ATPase/permease</fullName>
    </submittedName>
</protein>
<dbReference type="Pfam" id="PF00005">
    <property type="entry name" value="ABC_tran"/>
    <property type="match status" value="1"/>
</dbReference>
<dbReference type="InterPro" id="IPR003593">
    <property type="entry name" value="AAA+_ATPase"/>
</dbReference>
<dbReference type="InterPro" id="IPR027417">
    <property type="entry name" value="P-loop_NTPase"/>
</dbReference>
<keyword evidence="4" id="KW-0067">ATP-binding</keyword>
<dbReference type="SUPFAM" id="SSF52540">
    <property type="entry name" value="P-loop containing nucleoside triphosphate hydrolases"/>
    <property type="match status" value="1"/>
</dbReference>
<dbReference type="Gene3D" id="1.20.1560.10">
    <property type="entry name" value="ABC transporter type 1, transmembrane domain"/>
    <property type="match status" value="1"/>
</dbReference>
<dbReference type="InterPro" id="IPR039421">
    <property type="entry name" value="Type_1_exporter"/>
</dbReference>
<dbReference type="PROSITE" id="PS50929">
    <property type="entry name" value="ABC_TM1F"/>
    <property type="match status" value="1"/>
</dbReference>
<evidence type="ECO:0000313" key="11">
    <source>
        <dbReference type="Proteomes" id="UP000196027"/>
    </source>
</evidence>
<evidence type="ECO:0000256" key="2">
    <source>
        <dbReference type="ARBA" id="ARBA00022692"/>
    </source>
</evidence>
<dbReference type="InterPro" id="IPR011527">
    <property type="entry name" value="ABC1_TM_dom"/>
</dbReference>
<dbReference type="PANTHER" id="PTHR24221">
    <property type="entry name" value="ATP-BINDING CASSETTE SUB-FAMILY B"/>
    <property type="match status" value="1"/>
</dbReference>
<dbReference type="KEGG" id="ome:OLMES_2916"/>
<dbReference type="GO" id="GO:0005886">
    <property type="term" value="C:plasma membrane"/>
    <property type="evidence" value="ECO:0007669"/>
    <property type="project" value="UniProtKB-SubCell"/>
</dbReference>
<sequence length="549" mass="62459">MEFLNFIRREHDDFNYYSLAMVVISGALNGMIAVIVIHAAQNAAPHELNLRYLLMFIVALAAYWLSKKYTLNYNTTQVEHALENIRKRIADKIRKTDLQAFESVGRGHMFSVLNTDTLTLSQYTPFIINATGSLIMVLFALLFIAFVSKIAFLLTLTTTGACLVYFFAKQKTLNRKLQLASDKQNQYFESVEELLDGFKELKINAHKSNSYYQERLIPLSKEMETLKIETGLTFNHLNVFTQSFTFILMASIIFLIPTVNPSSTGDIPQIAAIMLFVIGPLAEIVGVAPLVAKSNISIINIRELEDRLDAFKQEAAGDIDRFEPERAKSSFSTISCEQLTFRYQNSESNGHGFQVGPINLEIHQGEIIFMIGGNGSGKSTFLKLFMGLYRPVSGEIKLDGVSLHQNNILEYRNLFSVIFSDFHMFKHLYGITTDDPDKIDELMNKMEIAHRCKIIDNEISDLNLSTGQKKRMALVTSLLEDKQVYIFDEWAADQDPDFRRYFYETILPEMKLKGKTVIAATHDDHYFDIADRIIKLDSGQVIQNPKPHL</sequence>
<dbReference type="RefSeq" id="WP_087461907.1">
    <property type="nucleotide sequence ID" value="NZ_CP021425.1"/>
</dbReference>
<dbReference type="CDD" id="cd03228">
    <property type="entry name" value="ABCC_MRP_Like"/>
    <property type="match status" value="1"/>
</dbReference>
<feature type="transmembrane region" description="Helical" evidence="7">
    <location>
        <begin position="49"/>
        <end position="66"/>
    </location>
</feature>
<keyword evidence="6 7" id="KW-0472">Membrane</keyword>
<evidence type="ECO:0000313" key="10">
    <source>
        <dbReference type="EMBL" id="ARU56960.1"/>
    </source>
</evidence>
<dbReference type="Gene3D" id="3.40.50.300">
    <property type="entry name" value="P-loop containing nucleotide triphosphate hydrolases"/>
    <property type="match status" value="1"/>
</dbReference>
<feature type="transmembrane region" description="Helical" evidence="7">
    <location>
        <begin position="150"/>
        <end position="168"/>
    </location>
</feature>
<dbReference type="NCBIfam" id="TIGR01194">
    <property type="entry name" value="cyc_pep_trnsptr"/>
    <property type="match status" value="1"/>
</dbReference>
<keyword evidence="3" id="KW-0547">Nucleotide-binding</keyword>
<gene>
    <name evidence="10" type="ORF">OLMES_2916</name>
</gene>
<dbReference type="InterPro" id="IPR036640">
    <property type="entry name" value="ABC1_TM_sf"/>
</dbReference>
<feature type="domain" description="ABC transmembrane type-1" evidence="9">
    <location>
        <begin position="18"/>
        <end position="293"/>
    </location>
</feature>
<evidence type="ECO:0000256" key="6">
    <source>
        <dbReference type="ARBA" id="ARBA00023136"/>
    </source>
</evidence>
<evidence type="ECO:0000256" key="1">
    <source>
        <dbReference type="ARBA" id="ARBA00004651"/>
    </source>
</evidence>
<dbReference type="GO" id="GO:0015833">
    <property type="term" value="P:peptide transport"/>
    <property type="evidence" value="ECO:0007669"/>
    <property type="project" value="InterPro"/>
</dbReference>
<dbReference type="GO" id="GO:0016887">
    <property type="term" value="F:ATP hydrolysis activity"/>
    <property type="evidence" value="ECO:0007669"/>
    <property type="project" value="InterPro"/>
</dbReference>
<dbReference type="PROSITE" id="PS50893">
    <property type="entry name" value="ABC_TRANSPORTER_2"/>
    <property type="match status" value="1"/>
</dbReference>
<dbReference type="OrthoDB" id="9760776at2"/>
<dbReference type="GO" id="GO:1904680">
    <property type="term" value="F:peptide transmembrane transporter activity"/>
    <property type="evidence" value="ECO:0007669"/>
    <property type="project" value="InterPro"/>
</dbReference>
<dbReference type="SUPFAM" id="SSF90123">
    <property type="entry name" value="ABC transporter transmembrane region"/>
    <property type="match status" value="1"/>
</dbReference>
<feature type="transmembrane region" description="Helical" evidence="7">
    <location>
        <begin position="270"/>
        <end position="292"/>
    </location>
</feature>